<dbReference type="SUPFAM" id="SSF53383">
    <property type="entry name" value="PLP-dependent transferases"/>
    <property type="match status" value="1"/>
</dbReference>
<keyword evidence="7" id="KW-0032">Aminotransferase</keyword>
<dbReference type="Gene3D" id="3.40.640.10">
    <property type="entry name" value="Type I PLP-dependent aspartate aminotransferase-like (Major domain)"/>
    <property type="match status" value="1"/>
</dbReference>
<evidence type="ECO:0000256" key="5">
    <source>
        <dbReference type="ARBA" id="ARBA00023163"/>
    </source>
</evidence>
<evidence type="ECO:0000259" key="6">
    <source>
        <dbReference type="PROSITE" id="PS50949"/>
    </source>
</evidence>
<dbReference type="InterPro" id="IPR036390">
    <property type="entry name" value="WH_DNA-bd_sf"/>
</dbReference>
<comment type="caution">
    <text evidence="7">The sequence shown here is derived from an EMBL/GenBank/DDBJ whole genome shotgun (WGS) entry which is preliminary data.</text>
</comment>
<keyword evidence="7" id="KW-0808">Transferase</keyword>
<dbReference type="PANTHER" id="PTHR46577">
    <property type="entry name" value="HTH-TYPE TRANSCRIPTIONAL REGULATORY PROTEIN GABR"/>
    <property type="match status" value="1"/>
</dbReference>
<dbReference type="CDD" id="cd00609">
    <property type="entry name" value="AAT_like"/>
    <property type="match status" value="1"/>
</dbReference>
<sequence length="464" mass="50834">MIDTIWPPSFESCTDPKYIVLIQSLRGAVRSGHLPVGEKLPPVRELAWRLGITPGTVARAYKLAVEEGLLETTVGRGTFVADGRPETVLPPEPLISLSQTEDLDMRAVRVPDVGQDRVIREAMARVAAHGDMSYLLCPTSATDLHARQAVVNWIGPDVAGRITAEDIVLTMGAQNASVTALQCCLHGAHPVILTEAVTFPGVRHAGRLLRAEVIGVEMDAHGMRPEKLEEALRRHGGQVLVTSAQAHSPTAIKVPLERRQEIAAIARRYNLQIIEDDCHALGPADTPSYRALCPNRAWYIGSLTKSVSASLRFGYLVAPEGSSQTARHVAQSMFYGLPQPMLDICADLIQSGQADEIRQRIVRFVNKRVQLAVNVLGSWDIRWRPFVPFIWLKLPHGWRGSTFVRACDAEGIRIKSADEYVLADGRAPNAVRIALAPQVSEADLRAALENMSEMLSKPLQHAPV</sequence>
<evidence type="ECO:0000313" key="8">
    <source>
        <dbReference type="Proteomes" id="UP001157961"/>
    </source>
</evidence>
<feature type="domain" description="HTH gntR-type" evidence="6">
    <location>
        <begin position="15"/>
        <end position="83"/>
    </location>
</feature>
<dbReference type="PROSITE" id="PS50949">
    <property type="entry name" value="HTH_GNTR"/>
    <property type="match status" value="1"/>
</dbReference>
<dbReference type="InterPro" id="IPR004839">
    <property type="entry name" value="Aminotransferase_I/II_large"/>
</dbReference>
<evidence type="ECO:0000256" key="4">
    <source>
        <dbReference type="ARBA" id="ARBA00023125"/>
    </source>
</evidence>
<keyword evidence="8" id="KW-1185">Reference proteome</keyword>
<dbReference type="InterPro" id="IPR000524">
    <property type="entry name" value="Tscrpt_reg_HTH_GntR"/>
</dbReference>
<protein>
    <submittedName>
        <fullName evidence="7">DNA-binding transcriptional regulator, MocR family, contains an aminotransferase domain</fullName>
    </submittedName>
</protein>
<dbReference type="EMBL" id="FXTY01000004">
    <property type="protein sequence ID" value="SMP23853.1"/>
    <property type="molecule type" value="Genomic_DNA"/>
</dbReference>
<keyword evidence="5" id="KW-0804">Transcription</keyword>
<gene>
    <name evidence="7" type="ORF">SAMN06265373_104445</name>
</gene>
<keyword evidence="4 7" id="KW-0238">DNA-binding</keyword>
<comment type="similarity">
    <text evidence="1">In the C-terminal section; belongs to the class-I pyridoxal-phosphate-dependent aminotransferase family.</text>
</comment>
<dbReference type="Gene3D" id="1.10.10.10">
    <property type="entry name" value="Winged helix-like DNA-binding domain superfamily/Winged helix DNA-binding domain"/>
    <property type="match status" value="1"/>
</dbReference>
<dbReference type="SUPFAM" id="SSF46785">
    <property type="entry name" value="Winged helix' DNA-binding domain"/>
    <property type="match status" value="1"/>
</dbReference>
<dbReference type="Pfam" id="PF00392">
    <property type="entry name" value="GntR"/>
    <property type="match status" value="1"/>
</dbReference>
<dbReference type="RefSeq" id="WP_283426385.1">
    <property type="nucleotide sequence ID" value="NZ_FXTY01000004.1"/>
</dbReference>
<keyword evidence="3" id="KW-0805">Transcription regulation</keyword>
<dbReference type="InterPro" id="IPR015422">
    <property type="entry name" value="PyrdxlP-dep_Trfase_small"/>
</dbReference>
<reference evidence="7 8" key="1">
    <citation type="submission" date="2017-05" db="EMBL/GenBank/DDBJ databases">
        <authorList>
            <person name="Varghese N."/>
            <person name="Submissions S."/>
        </authorList>
    </citation>
    <scope>NUCLEOTIDE SEQUENCE [LARGE SCALE GENOMIC DNA]</scope>
    <source>
        <strain evidence="7 8">DSM 29734</strain>
    </source>
</reference>
<evidence type="ECO:0000256" key="3">
    <source>
        <dbReference type="ARBA" id="ARBA00023015"/>
    </source>
</evidence>
<name>A0ABY1P4K2_9RHOB</name>
<accession>A0ABY1P4K2</accession>
<dbReference type="GO" id="GO:0008483">
    <property type="term" value="F:transaminase activity"/>
    <property type="evidence" value="ECO:0007669"/>
    <property type="project" value="UniProtKB-KW"/>
</dbReference>
<dbReference type="SMART" id="SM00345">
    <property type="entry name" value="HTH_GNTR"/>
    <property type="match status" value="1"/>
</dbReference>
<keyword evidence="2" id="KW-0663">Pyridoxal phosphate</keyword>
<dbReference type="Pfam" id="PF00155">
    <property type="entry name" value="Aminotran_1_2"/>
    <property type="match status" value="1"/>
</dbReference>
<organism evidence="7 8">
    <name type="scientific">Shimia sagamensis</name>
    <dbReference type="NCBI Taxonomy" id="1566352"/>
    <lineage>
        <taxon>Bacteria</taxon>
        <taxon>Pseudomonadati</taxon>
        <taxon>Pseudomonadota</taxon>
        <taxon>Alphaproteobacteria</taxon>
        <taxon>Rhodobacterales</taxon>
        <taxon>Roseobacteraceae</taxon>
    </lineage>
</organism>
<dbReference type="Gene3D" id="3.90.1150.10">
    <property type="entry name" value="Aspartate Aminotransferase, domain 1"/>
    <property type="match status" value="1"/>
</dbReference>
<proteinExistence type="inferred from homology"/>
<dbReference type="CDD" id="cd07377">
    <property type="entry name" value="WHTH_GntR"/>
    <property type="match status" value="1"/>
</dbReference>
<dbReference type="InterPro" id="IPR051446">
    <property type="entry name" value="HTH_trans_reg/aminotransferase"/>
</dbReference>
<dbReference type="PANTHER" id="PTHR46577:SF1">
    <property type="entry name" value="HTH-TYPE TRANSCRIPTIONAL REGULATORY PROTEIN GABR"/>
    <property type="match status" value="1"/>
</dbReference>
<dbReference type="Proteomes" id="UP001157961">
    <property type="component" value="Unassembled WGS sequence"/>
</dbReference>
<evidence type="ECO:0000313" key="7">
    <source>
        <dbReference type="EMBL" id="SMP23853.1"/>
    </source>
</evidence>
<evidence type="ECO:0000256" key="1">
    <source>
        <dbReference type="ARBA" id="ARBA00005384"/>
    </source>
</evidence>
<dbReference type="InterPro" id="IPR015421">
    <property type="entry name" value="PyrdxlP-dep_Trfase_major"/>
</dbReference>
<dbReference type="InterPro" id="IPR036388">
    <property type="entry name" value="WH-like_DNA-bd_sf"/>
</dbReference>
<dbReference type="InterPro" id="IPR015424">
    <property type="entry name" value="PyrdxlP-dep_Trfase"/>
</dbReference>
<dbReference type="GO" id="GO:0003677">
    <property type="term" value="F:DNA binding"/>
    <property type="evidence" value="ECO:0007669"/>
    <property type="project" value="UniProtKB-KW"/>
</dbReference>
<evidence type="ECO:0000256" key="2">
    <source>
        <dbReference type="ARBA" id="ARBA00022898"/>
    </source>
</evidence>